<dbReference type="Pfam" id="PF13578">
    <property type="entry name" value="Methyltransf_24"/>
    <property type="match status" value="1"/>
</dbReference>
<keyword evidence="2" id="KW-1185">Reference proteome</keyword>
<dbReference type="CDD" id="cd02440">
    <property type="entry name" value="AdoMet_MTases"/>
    <property type="match status" value="1"/>
</dbReference>
<dbReference type="AlphaFoldDB" id="A0A161JHL2"/>
<gene>
    <name evidence="1" type="ORF">SLA_4150</name>
</gene>
<dbReference type="KEGG" id="slau:SLA_4150"/>
<dbReference type="Proteomes" id="UP000217676">
    <property type="component" value="Chromosome"/>
</dbReference>
<accession>A0A161JHL2</accession>
<dbReference type="PANTHER" id="PTHR43167">
    <property type="entry name" value="PUTATIVE (AFU_ORTHOLOGUE AFUA_6G01830)-RELATED"/>
    <property type="match status" value="1"/>
</dbReference>
<dbReference type="GO" id="GO:0008168">
    <property type="term" value="F:methyltransferase activity"/>
    <property type="evidence" value="ECO:0007669"/>
    <property type="project" value="UniProtKB-KW"/>
</dbReference>
<proteinExistence type="predicted"/>
<protein>
    <submittedName>
        <fullName evidence="1">Methyltransferase type 11</fullName>
    </submittedName>
</protein>
<keyword evidence="1" id="KW-0489">Methyltransferase</keyword>
<dbReference type="EMBL" id="AP017424">
    <property type="protein sequence ID" value="BAU85038.1"/>
    <property type="molecule type" value="Genomic_DNA"/>
</dbReference>
<dbReference type="Gene3D" id="3.40.50.150">
    <property type="entry name" value="Vaccinia Virus protein VP39"/>
    <property type="match status" value="1"/>
</dbReference>
<name>A0A161JHL2_STRLU</name>
<reference evidence="1 2" key="1">
    <citation type="journal article" date="2016" name="Genome Announc.">
        <title>Complete Genome Sequence of Thiostrepton-Producing Streptomyces laurentii ATCC 31255.</title>
        <authorList>
            <person name="Doi K."/>
            <person name="Fujino Y."/>
            <person name="Nagayoshi Y."/>
            <person name="Ohshima T."/>
            <person name="Ogata S."/>
        </authorList>
    </citation>
    <scope>NUCLEOTIDE SEQUENCE [LARGE SCALE GENOMIC DNA]</scope>
    <source>
        <strain evidence="1 2">ATCC 31255</strain>
    </source>
</reference>
<evidence type="ECO:0000313" key="1">
    <source>
        <dbReference type="EMBL" id="BAU85038.1"/>
    </source>
</evidence>
<organism evidence="1 2">
    <name type="scientific">Streptomyces laurentii</name>
    <dbReference type="NCBI Taxonomy" id="39478"/>
    <lineage>
        <taxon>Bacteria</taxon>
        <taxon>Bacillati</taxon>
        <taxon>Actinomycetota</taxon>
        <taxon>Actinomycetes</taxon>
        <taxon>Kitasatosporales</taxon>
        <taxon>Streptomycetaceae</taxon>
        <taxon>Streptomyces</taxon>
    </lineage>
</organism>
<dbReference type="SUPFAM" id="SSF53335">
    <property type="entry name" value="S-adenosyl-L-methionine-dependent methyltransferases"/>
    <property type="match status" value="1"/>
</dbReference>
<sequence>MERTATSGESDTRTSVSLTFDHEMSTAEVESLRRSLGARTALHVPPMVGAAFARARRIGFAQSCCPEVGALMSVLAAAVPGGGRILELGTGAGVGLAWIVHGLRGRTDVEVVSVEIDPHKSAAAADAPWPEGVTLVVGDARNLLPSLGRYDLIFLDVPGQLKASLLDDTLTALKPGGQLLIDDMNPYWDQGASRQPRYGGDPERVLEDPRVVCTQLPYATGMVLASRLFGEESA</sequence>
<dbReference type="GO" id="GO:0032259">
    <property type="term" value="P:methylation"/>
    <property type="evidence" value="ECO:0007669"/>
    <property type="project" value="UniProtKB-KW"/>
</dbReference>
<dbReference type="PANTHER" id="PTHR43167:SF1">
    <property type="entry name" value="PUTATIVE (AFU_ORTHOLOGUE AFUA_6G01830)-RELATED"/>
    <property type="match status" value="1"/>
</dbReference>
<keyword evidence="1" id="KW-0808">Transferase</keyword>
<evidence type="ECO:0000313" key="2">
    <source>
        <dbReference type="Proteomes" id="UP000217676"/>
    </source>
</evidence>
<dbReference type="InterPro" id="IPR029063">
    <property type="entry name" value="SAM-dependent_MTases_sf"/>
</dbReference>